<name>Q9APT7_PSEAI</name>
<accession>Q9APT7</accession>
<protein>
    <submittedName>
        <fullName evidence="1">Uncharacterized protein</fullName>
    </submittedName>
</protein>
<evidence type="ECO:0000313" key="1">
    <source>
        <dbReference type="EMBL" id="AAK01536.1"/>
    </source>
</evidence>
<dbReference type="AlphaFoldDB" id="Q9APT7"/>
<dbReference type="EMBL" id="AF241171">
    <property type="protein sequence ID" value="AAK01536.1"/>
    <property type="molecule type" value="Genomic_DNA"/>
</dbReference>
<organism evidence="1">
    <name type="scientific">Pseudomonas aeruginosa</name>
    <dbReference type="NCBI Taxonomy" id="287"/>
    <lineage>
        <taxon>Bacteria</taxon>
        <taxon>Pseudomonadati</taxon>
        <taxon>Pseudomonadota</taxon>
        <taxon>Gammaproteobacteria</taxon>
        <taxon>Pseudomonadales</taxon>
        <taxon>Pseudomonadaceae</taxon>
        <taxon>Pseudomonas</taxon>
    </lineage>
</organism>
<sequence>MAIILMRLVGIVHLISKCVLHEVPSLFIETANNDGAICDHRLTHNAQLLTKAVEKRLIRLLPDGLTR</sequence>
<reference evidence="1" key="1">
    <citation type="journal article" date="2001" name="J. Bacteriol.">
        <title>Identification of a genomic island present in the majority of pathogenic isolates of Pseudomonas aeruginosa.</title>
        <authorList>
            <person name="Liang X."/>
            <person name="Pham X.Q."/>
            <person name="Olson M.V."/>
            <person name="Lory S."/>
        </authorList>
    </citation>
    <scope>NUCLEOTIDE SEQUENCE</scope>
</reference>
<proteinExistence type="predicted"/>